<feature type="transmembrane region" description="Helical" evidence="7">
    <location>
        <begin position="112"/>
        <end position="136"/>
    </location>
</feature>
<protein>
    <submittedName>
        <fullName evidence="8">MFS transporter</fullName>
    </submittedName>
</protein>
<dbReference type="InterPro" id="IPR036259">
    <property type="entry name" value="MFS_trans_sf"/>
</dbReference>
<feature type="transmembrane region" description="Helical" evidence="7">
    <location>
        <begin position="314"/>
        <end position="334"/>
    </location>
</feature>
<dbReference type="PANTHER" id="PTHR23513:SF9">
    <property type="entry name" value="ENTEROBACTIN EXPORTER ENTS"/>
    <property type="match status" value="1"/>
</dbReference>
<evidence type="ECO:0000313" key="8">
    <source>
        <dbReference type="EMBL" id="MDQ7246072.1"/>
    </source>
</evidence>
<dbReference type="Proteomes" id="UP001230156">
    <property type="component" value="Unassembled WGS sequence"/>
</dbReference>
<feature type="transmembrane region" description="Helical" evidence="7">
    <location>
        <begin position="178"/>
        <end position="197"/>
    </location>
</feature>
<evidence type="ECO:0000256" key="2">
    <source>
        <dbReference type="ARBA" id="ARBA00022448"/>
    </source>
</evidence>
<dbReference type="Gene3D" id="1.20.1250.20">
    <property type="entry name" value="MFS general substrate transporter like domains"/>
    <property type="match status" value="1"/>
</dbReference>
<feature type="transmembrane region" description="Helical" evidence="7">
    <location>
        <begin position="85"/>
        <end position="106"/>
    </location>
</feature>
<evidence type="ECO:0000313" key="9">
    <source>
        <dbReference type="Proteomes" id="UP001230156"/>
    </source>
</evidence>
<evidence type="ECO:0000256" key="3">
    <source>
        <dbReference type="ARBA" id="ARBA00022475"/>
    </source>
</evidence>
<dbReference type="Pfam" id="PF07690">
    <property type="entry name" value="MFS_1"/>
    <property type="match status" value="1"/>
</dbReference>
<accession>A0ABU0YFW6</accession>
<proteinExistence type="predicted"/>
<dbReference type="RefSeq" id="WP_379953439.1">
    <property type="nucleotide sequence ID" value="NZ_JAUYVI010000001.1"/>
</dbReference>
<keyword evidence="6 7" id="KW-0472">Membrane</keyword>
<comment type="caution">
    <text evidence="8">The sequence shown here is derived from an EMBL/GenBank/DDBJ whole genome shotgun (WGS) entry which is preliminary data.</text>
</comment>
<dbReference type="EMBL" id="JAUYVI010000001">
    <property type="protein sequence ID" value="MDQ7246072.1"/>
    <property type="molecule type" value="Genomic_DNA"/>
</dbReference>
<dbReference type="InterPro" id="IPR011701">
    <property type="entry name" value="MFS"/>
</dbReference>
<reference evidence="9" key="1">
    <citation type="submission" date="2023-08" db="EMBL/GenBank/DDBJ databases">
        <title>Rhodospirillaceae gen. nov., a novel taxon isolated from the Yangtze River Yuezi River estuary sludge.</title>
        <authorList>
            <person name="Ruan L."/>
        </authorList>
    </citation>
    <scope>NUCLEOTIDE SEQUENCE [LARGE SCALE GENOMIC DNA]</scope>
    <source>
        <strain evidence="9">R-7</strain>
    </source>
</reference>
<feature type="transmembrane region" description="Helical" evidence="7">
    <location>
        <begin position="290"/>
        <end position="308"/>
    </location>
</feature>
<name>A0ABU0YFW6_9PROT</name>
<keyword evidence="5 7" id="KW-1133">Transmembrane helix</keyword>
<keyword evidence="3" id="KW-1003">Cell membrane</keyword>
<feature type="transmembrane region" description="Helical" evidence="7">
    <location>
        <begin position="52"/>
        <end position="73"/>
    </location>
</feature>
<evidence type="ECO:0000256" key="7">
    <source>
        <dbReference type="SAM" id="Phobius"/>
    </source>
</evidence>
<keyword evidence="9" id="KW-1185">Reference proteome</keyword>
<evidence type="ECO:0000256" key="1">
    <source>
        <dbReference type="ARBA" id="ARBA00004651"/>
    </source>
</evidence>
<dbReference type="CDD" id="cd06173">
    <property type="entry name" value="MFS_MefA_like"/>
    <property type="match status" value="1"/>
</dbReference>
<evidence type="ECO:0000256" key="4">
    <source>
        <dbReference type="ARBA" id="ARBA00022692"/>
    </source>
</evidence>
<organism evidence="8 9">
    <name type="scientific">Dongia sedimenti</name>
    <dbReference type="NCBI Taxonomy" id="3064282"/>
    <lineage>
        <taxon>Bacteria</taxon>
        <taxon>Pseudomonadati</taxon>
        <taxon>Pseudomonadota</taxon>
        <taxon>Alphaproteobacteria</taxon>
        <taxon>Rhodospirillales</taxon>
        <taxon>Dongiaceae</taxon>
        <taxon>Dongia</taxon>
    </lineage>
</organism>
<dbReference type="PANTHER" id="PTHR23513">
    <property type="entry name" value="INTEGRAL MEMBRANE EFFLUX PROTEIN-RELATED"/>
    <property type="match status" value="1"/>
</dbReference>
<sequence length="422" mass="44470">MSTDSLPPALSRSVLKYRDYRLFLLARLLVTAAIQIQSVAVGYQVYEITSDPLQLGFVGLAQFLPMLALILPAGDLADRFNRRTILLLSCLLEAVVAAAFFALTVFKVEALWAFYLVLALFGVVRTLSAPAGQSLVPLLVPPEHLSKAIAWSSSAFQTATIVGPALGGGLYAVLGPEAAYSICFVLALLVAVLFGMMRVSMAPRDIKNSTAFQRAVAGIDYVKAHPIILGAISLDLFAVLLGGATALLPVYAKDILQVGAFGNGLLRTAPAIGAAVTGLWLGYRPLNQKTGAWMFGCVALFGVATVVFGLSENFVVSFVALIVLGASDMVSVFVRSTLIQAATPDAMRGRVSAVSMLFVGASNELGEFESGGAAHLVGTVPAVVIGGLGTLGVVGLWMWLFPALRKVDRLSDVKAGEEYRSA</sequence>
<feature type="transmembrane region" description="Helical" evidence="7">
    <location>
        <begin position="148"/>
        <end position="172"/>
    </location>
</feature>
<feature type="transmembrane region" description="Helical" evidence="7">
    <location>
        <begin position="22"/>
        <end position="46"/>
    </location>
</feature>
<evidence type="ECO:0000256" key="5">
    <source>
        <dbReference type="ARBA" id="ARBA00022989"/>
    </source>
</evidence>
<feature type="transmembrane region" description="Helical" evidence="7">
    <location>
        <begin position="382"/>
        <end position="401"/>
    </location>
</feature>
<keyword evidence="2" id="KW-0813">Transport</keyword>
<dbReference type="SUPFAM" id="SSF103473">
    <property type="entry name" value="MFS general substrate transporter"/>
    <property type="match status" value="1"/>
</dbReference>
<evidence type="ECO:0000256" key="6">
    <source>
        <dbReference type="ARBA" id="ARBA00023136"/>
    </source>
</evidence>
<comment type="subcellular location">
    <subcellularLocation>
        <location evidence="1">Cell membrane</location>
        <topology evidence="1">Multi-pass membrane protein</topology>
    </subcellularLocation>
</comment>
<keyword evidence="4 7" id="KW-0812">Transmembrane</keyword>
<gene>
    <name evidence="8" type="ORF">Q8A70_00265</name>
</gene>
<feature type="transmembrane region" description="Helical" evidence="7">
    <location>
        <begin position="264"/>
        <end position="283"/>
    </location>
</feature>
<feature type="transmembrane region" description="Helical" evidence="7">
    <location>
        <begin position="227"/>
        <end position="252"/>
    </location>
</feature>